<gene>
    <name evidence="2" type="ORF">A8950_1244</name>
</gene>
<dbReference type="NCBIfam" id="TIGR03055">
    <property type="entry name" value="photo_alph_chp2"/>
    <property type="match status" value="1"/>
</dbReference>
<dbReference type="AlphaFoldDB" id="A0A4R6WV57"/>
<dbReference type="OrthoDB" id="152369at2"/>
<keyword evidence="1" id="KW-0472">Membrane</keyword>
<keyword evidence="1" id="KW-0812">Transmembrane</keyword>
<keyword evidence="3" id="KW-1185">Reference proteome</keyword>
<dbReference type="RefSeq" id="WP_133612761.1">
    <property type="nucleotide sequence ID" value="NZ_SNYW01000007.1"/>
</dbReference>
<feature type="transmembrane region" description="Helical" evidence="1">
    <location>
        <begin position="33"/>
        <end position="57"/>
    </location>
</feature>
<evidence type="ECO:0000313" key="2">
    <source>
        <dbReference type="EMBL" id="TDQ82962.1"/>
    </source>
</evidence>
<organism evidence="2 3">
    <name type="scientific">Dongia mobilis</name>
    <dbReference type="NCBI Taxonomy" id="578943"/>
    <lineage>
        <taxon>Bacteria</taxon>
        <taxon>Pseudomonadati</taxon>
        <taxon>Pseudomonadota</taxon>
        <taxon>Alphaproteobacteria</taxon>
        <taxon>Rhodospirillales</taxon>
        <taxon>Dongiaceae</taxon>
        <taxon>Dongia</taxon>
    </lineage>
</organism>
<evidence type="ECO:0000256" key="1">
    <source>
        <dbReference type="SAM" id="Phobius"/>
    </source>
</evidence>
<sequence>MWDIALPVLYAAFVWWFATGVILLLVGRPRWTYGWSMAGATVLLMVALGGVTISGAMTDERGAYLGFTAAILAWGWLEMAFLMGFVTGRRPPVRSEPAGSWRHFVDAIAAIIDHELSLIAGAVVVIGLSWGQPNQVAAWTFLALWGMRQSAKLNLHFGVRNLNDELLPPHLQHLRIYLRRRTMNPLFPVSIAIGTAICALVAARAVGPASDSFEAVGLTLLATMLALGVFEHWMMILPLPVNDLWRWSLRGRGSNIEPASSGAVSDMLSVSESARVHVCSTPPAWQAARRRTRSDAPIFAGRTRRPFRAPWRP</sequence>
<dbReference type="Pfam" id="PF12291">
    <property type="entry name" value="DUF3623"/>
    <property type="match status" value="1"/>
</dbReference>
<accession>A0A4R6WV57</accession>
<evidence type="ECO:0000313" key="3">
    <source>
        <dbReference type="Proteomes" id="UP000295783"/>
    </source>
</evidence>
<comment type="caution">
    <text evidence="2">The sequence shown here is derived from an EMBL/GenBank/DDBJ whole genome shotgun (WGS) entry which is preliminary data.</text>
</comment>
<name>A0A4R6WV57_9PROT</name>
<dbReference type="InterPro" id="IPR017496">
    <property type="entry name" value="Photo_alph_chp2"/>
</dbReference>
<dbReference type="EMBL" id="SNYW01000007">
    <property type="protein sequence ID" value="TDQ82962.1"/>
    <property type="molecule type" value="Genomic_DNA"/>
</dbReference>
<keyword evidence="1" id="KW-1133">Transmembrane helix</keyword>
<feature type="transmembrane region" description="Helical" evidence="1">
    <location>
        <begin position="63"/>
        <end position="86"/>
    </location>
</feature>
<protein>
    <submittedName>
        <fullName evidence="2">Putative photosynthetic complex assembly protein 2</fullName>
    </submittedName>
</protein>
<dbReference type="Proteomes" id="UP000295783">
    <property type="component" value="Unassembled WGS sequence"/>
</dbReference>
<reference evidence="2 3" key="1">
    <citation type="submission" date="2019-03" db="EMBL/GenBank/DDBJ databases">
        <title>Genomic Encyclopedia of Type Strains, Phase III (KMG-III): the genomes of soil and plant-associated and newly described type strains.</title>
        <authorList>
            <person name="Whitman W."/>
        </authorList>
    </citation>
    <scope>NUCLEOTIDE SEQUENCE [LARGE SCALE GENOMIC DNA]</scope>
    <source>
        <strain evidence="2 3">CGMCC 1.7660</strain>
    </source>
</reference>
<feature type="transmembrane region" description="Helical" evidence="1">
    <location>
        <begin position="6"/>
        <end position="26"/>
    </location>
</feature>
<proteinExistence type="predicted"/>
<feature type="transmembrane region" description="Helical" evidence="1">
    <location>
        <begin position="185"/>
        <end position="206"/>
    </location>
</feature>
<feature type="transmembrane region" description="Helical" evidence="1">
    <location>
        <begin position="212"/>
        <end position="230"/>
    </location>
</feature>